<feature type="compositionally biased region" description="Acidic residues" evidence="2">
    <location>
        <begin position="671"/>
        <end position="681"/>
    </location>
</feature>
<feature type="domain" description="USP" evidence="3">
    <location>
        <begin position="252"/>
        <end position="647"/>
    </location>
</feature>
<dbReference type="PANTHER" id="PTHR24006:SF915">
    <property type="entry name" value="UBIQUITIN CARBOXYL-TERMINAL HYDROLASE-RELATED"/>
    <property type="match status" value="1"/>
</dbReference>
<dbReference type="GO" id="GO:0005634">
    <property type="term" value="C:nucleus"/>
    <property type="evidence" value="ECO:0007669"/>
    <property type="project" value="TreeGrafter"/>
</dbReference>
<dbReference type="Pfam" id="PF02338">
    <property type="entry name" value="OTU"/>
    <property type="match status" value="1"/>
</dbReference>
<evidence type="ECO:0000256" key="1">
    <source>
        <dbReference type="ARBA" id="ARBA00009085"/>
    </source>
</evidence>
<dbReference type="InterPro" id="IPR003323">
    <property type="entry name" value="OTU_dom"/>
</dbReference>
<sequence length="1131" mass="129367">MTIEKSQSNEFIVKVRRGRIDQPVFMKKKAVMTFNHDQKDITFSYDNCCTVLKTRFMSQVPWSPPRGCKLRFISDIRNEEEMILEFENHEKLMEAFSILKDKYLERSQFVFSSEVHSGRGLHTTNVGSRMETSTDHETLSMLVESRRSRVKDLIEMFERLAFSPPTLKRSRQSEPRNELTTEERVKPSPSTEKYIKPLPLRSGESEKVKSRRNPIFVEYSKREHTPVQLASAMRTLDDYQINKPTTSQEKVSGFANLGNTCYMNAMLQGLFAMDIFVKDLFKLCKKAQNRKVNLDEVMPMSLALSSLASMRDSTSDHQKRKLLTAVKDVSRFKGSAQQDANEFLVHVLNQVHDECDNLLREQYGIVNVAERRMRNPVMANFAFTMQSTIICNMCHHVSQINEDNIILPVTINILDQKNERFPKKFSCFPSMQTLLDDFLKAENVERKCELCQGESGQRTQKFVQLPRCLIILIKRYVYDASKSVKRADKIDIPLYLTLNGHCTESPAPFFAVSLSTKKVDFATVSPIKTDLIAISSDVPSPTGRRLDLSDEGTNYGIRNVSPVEEAHRATRSFYSHRVDYRTVRTDHGMGFVVPGIGSEFKGRDQVTEDFVVPWSSAEDFKRSKSSLACEELSCMSEEEQLQVVCERSLMQTELVSNQDKSSDSSLSVEFPEVEAEEENDEADILRGQVDDIHSDHKGESEEKPIPNIGLFEKIRDEQTGRSCRQGVQSVSRQEGSVSLTESNSEAKLGNTNFIIKEAIGESRVKPLAQSPITGEMQEKQRQDNYAIKETVAENFDVSYLSQERVGTPAPDAQEAIEDKKGPTRPSTPVSPNTPTSITEQQHQEKMSRKNSLSSNDDEEILEESSTQLVPYKPISVEKRRAICSRIGLLFNYDCIEKTAFRIMNTNDRPSRVADIVGDGNCLFRALAFYFAGSDIEHSRIVEFEAEHWNEFAALKDWSSEIWNDHMNHLLTDNTWGTEIELFAVAAMLNVDVWTYYDQRWICYRPRFRVQSGDTIRISVDDYRVGDNDGIYLLNEFNHFTPVLEPSNALLLMEGVDERIYDLVMNAKVTTYVMFGAKKIRVGWYVTTKQFRQSVKGGSEPGKMSDTFTFTSTEEESLPYHIRENFFQRAVR</sequence>
<dbReference type="InterPro" id="IPR028889">
    <property type="entry name" value="USP"/>
</dbReference>
<dbReference type="SUPFAM" id="SSF54001">
    <property type="entry name" value="Cysteine proteinases"/>
    <property type="match status" value="2"/>
</dbReference>
<feature type="compositionally biased region" description="Low complexity" evidence="2">
    <location>
        <begin position="823"/>
        <end position="838"/>
    </location>
</feature>
<dbReference type="PANTHER" id="PTHR24006">
    <property type="entry name" value="UBIQUITIN CARBOXYL-TERMINAL HYDROLASE"/>
    <property type="match status" value="1"/>
</dbReference>
<evidence type="ECO:0008006" key="7">
    <source>
        <dbReference type="Google" id="ProtNLM"/>
    </source>
</evidence>
<reference evidence="5 6" key="1">
    <citation type="submission" date="2018-11" db="EMBL/GenBank/DDBJ databases">
        <authorList>
            <consortium name="Pathogen Informatics"/>
        </authorList>
    </citation>
    <scope>NUCLEOTIDE SEQUENCE [LARGE SCALE GENOMIC DNA]</scope>
</reference>
<dbReference type="GO" id="GO:0000082">
    <property type="term" value="P:G1/S transition of mitotic cell cycle"/>
    <property type="evidence" value="ECO:0007669"/>
    <property type="project" value="TreeGrafter"/>
</dbReference>
<dbReference type="CDD" id="cd22755">
    <property type="entry name" value="OTU_CeDUB-like"/>
    <property type="match status" value="1"/>
</dbReference>
<dbReference type="CDD" id="cd02257">
    <property type="entry name" value="Peptidase_C19"/>
    <property type="match status" value="1"/>
</dbReference>
<dbReference type="PROSITE" id="PS50802">
    <property type="entry name" value="OTU"/>
    <property type="match status" value="1"/>
</dbReference>
<dbReference type="Pfam" id="PF00443">
    <property type="entry name" value="UCH"/>
    <property type="match status" value="1"/>
</dbReference>
<protein>
    <recommendedName>
        <fullName evidence="7">USP domain-containing protein</fullName>
    </recommendedName>
</protein>
<proteinExistence type="inferred from homology"/>
<name>A0A3P7EGW1_WUCBA</name>
<dbReference type="AlphaFoldDB" id="A0A3P7EGW1"/>
<feature type="domain" description="OTU" evidence="4">
    <location>
        <begin position="910"/>
        <end position="1045"/>
    </location>
</feature>
<comment type="similarity">
    <text evidence="1">Belongs to the peptidase C19 family.</text>
</comment>
<dbReference type="GO" id="GO:0016579">
    <property type="term" value="P:protein deubiquitination"/>
    <property type="evidence" value="ECO:0007669"/>
    <property type="project" value="InterPro"/>
</dbReference>
<dbReference type="Gene3D" id="3.90.70.80">
    <property type="match status" value="1"/>
</dbReference>
<dbReference type="InParanoid" id="A0A3P7EGW1"/>
<gene>
    <name evidence="5" type="ORF">WBA_LOCUS10168</name>
</gene>
<dbReference type="Proteomes" id="UP000270924">
    <property type="component" value="Unassembled WGS sequence"/>
</dbReference>
<dbReference type="EMBL" id="UYWW01012151">
    <property type="protein sequence ID" value="VDM18866.1"/>
    <property type="molecule type" value="Genomic_DNA"/>
</dbReference>
<dbReference type="GO" id="GO:0005829">
    <property type="term" value="C:cytosol"/>
    <property type="evidence" value="ECO:0007669"/>
    <property type="project" value="TreeGrafter"/>
</dbReference>
<dbReference type="InterPro" id="IPR018200">
    <property type="entry name" value="USP_CS"/>
</dbReference>
<organism evidence="5 6">
    <name type="scientific">Wuchereria bancrofti</name>
    <dbReference type="NCBI Taxonomy" id="6293"/>
    <lineage>
        <taxon>Eukaryota</taxon>
        <taxon>Metazoa</taxon>
        <taxon>Ecdysozoa</taxon>
        <taxon>Nematoda</taxon>
        <taxon>Chromadorea</taxon>
        <taxon>Rhabditida</taxon>
        <taxon>Spirurina</taxon>
        <taxon>Spiruromorpha</taxon>
        <taxon>Filarioidea</taxon>
        <taxon>Onchocercidae</taxon>
        <taxon>Wuchereria</taxon>
    </lineage>
</organism>
<dbReference type="OMA" id="RALAFYF"/>
<feature type="region of interest" description="Disordered" evidence="2">
    <location>
        <begin position="655"/>
        <end position="681"/>
    </location>
</feature>
<dbReference type="Gene3D" id="3.90.70.10">
    <property type="entry name" value="Cysteine proteinases"/>
    <property type="match status" value="1"/>
</dbReference>
<feature type="region of interest" description="Disordered" evidence="2">
    <location>
        <begin position="165"/>
        <end position="207"/>
    </location>
</feature>
<dbReference type="PROSITE" id="PS50235">
    <property type="entry name" value="USP_3"/>
    <property type="match status" value="1"/>
</dbReference>
<dbReference type="InterPro" id="IPR001394">
    <property type="entry name" value="Peptidase_C19_UCH"/>
</dbReference>
<dbReference type="GO" id="GO:0004843">
    <property type="term" value="F:cysteine-type deubiquitinase activity"/>
    <property type="evidence" value="ECO:0007669"/>
    <property type="project" value="InterPro"/>
</dbReference>
<evidence type="ECO:0000313" key="5">
    <source>
        <dbReference type="EMBL" id="VDM18866.1"/>
    </source>
</evidence>
<evidence type="ECO:0000313" key="6">
    <source>
        <dbReference type="Proteomes" id="UP000270924"/>
    </source>
</evidence>
<dbReference type="PROSITE" id="PS00972">
    <property type="entry name" value="USP_1"/>
    <property type="match status" value="1"/>
</dbReference>
<evidence type="ECO:0000256" key="2">
    <source>
        <dbReference type="SAM" id="MobiDB-lite"/>
    </source>
</evidence>
<keyword evidence="6" id="KW-1185">Reference proteome</keyword>
<dbReference type="InterPro" id="IPR050164">
    <property type="entry name" value="Peptidase_C19"/>
</dbReference>
<accession>A0A3P7EGW1</accession>
<evidence type="ECO:0000259" key="4">
    <source>
        <dbReference type="PROSITE" id="PS50802"/>
    </source>
</evidence>
<evidence type="ECO:0000259" key="3">
    <source>
        <dbReference type="PROSITE" id="PS50235"/>
    </source>
</evidence>
<feature type="region of interest" description="Disordered" evidence="2">
    <location>
        <begin position="804"/>
        <end position="864"/>
    </location>
</feature>
<dbReference type="InterPro" id="IPR038765">
    <property type="entry name" value="Papain-like_cys_pep_sf"/>
</dbReference>
<feature type="compositionally biased region" description="Low complexity" evidence="2">
    <location>
        <begin position="655"/>
        <end position="670"/>
    </location>
</feature>
<dbReference type="OrthoDB" id="5813749at2759"/>
<feature type="compositionally biased region" description="Basic and acidic residues" evidence="2">
    <location>
        <begin position="171"/>
        <end position="186"/>
    </location>
</feature>